<sequence>MKKSILLFFLMIFSLEITFAAEDILIHPEDLRLVYDDGANFDSAKGYHLYIRKKSRIESVMLVETTKDPEGKQDSYAYRALEYNSINGDEIRYLNGKVLDSEGAKYPLMDSTPEPDSLFGEAFHIFIPSEIAYGYPWTRNGLLKIGRGTFINIRSFEKKYGDYTGDYADNPFMFDLGKAVVKEKPLPPPKEPEPEPEIDEVPVKEVEPEPEPEPIPEEPEVIVLTDDYNPDAAESFKNIAAFGGGEMVYSKGPDSLPDDIMAAIERIKNKDEADVIFAIDTTGSMKDDIEKLRKVWVPQLIEKVKEFKSLRLGLLLYRDYGDTYKWMDLPVKKFEFTENVQNFKKNLNGFYIHGTEGGDIPEAVYEALYASIEYYKWRNDAERKIILIGDAEPHPSPRGSGKYSKDLVARLAEQKGLVIDAIIVPDNKSDRGR</sequence>
<feature type="region of interest" description="Disordered" evidence="4">
    <location>
        <begin position="183"/>
        <end position="217"/>
    </location>
</feature>
<name>A0A7W8LM11_9SPIR</name>
<keyword evidence="7" id="KW-1185">Reference proteome</keyword>
<dbReference type="InterPro" id="IPR002035">
    <property type="entry name" value="VWF_A"/>
</dbReference>
<dbReference type="CDD" id="cd00198">
    <property type="entry name" value="vWFA"/>
    <property type="match status" value="1"/>
</dbReference>
<reference evidence="6 7" key="1">
    <citation type="submission" date="2020-08" db="EMBL/GenBank/DDBJ databases">
        <title>Genomic Encyclopedia of Type Strains, Phase IV (KMG-IV): sequencing the most valuable type-strain genomes for metagenomic binning, comparative biology and taxonomic classification.</title>
        <authorList>
            <person name="Goeker M."/>
        </authorList>
    </citation>
    <scope>NUCLEOTIDE SEQUENCE [LARGE SCALE GENOMIC DNA]</scope>
    <source>
        <strain evidence="6 7">DSM 103462</strain>
    </source>
</reference>
<keyword evidence="3" id="KW-0732">Signal</keyword>
<dbReference type="Proteomes" id="UP000518887">
    <property type="component" value="Unassembled WGS sequence"/>
</dbReference>
<dbReference type="SUPFAM" id="SSF53300">
    <property type="entry name" value="vWA-like"/>
    <property type="match status" value="1"/>
</dbReference>
<keyword evidence="2" id="KW-0964">Secreted</keyword>
<proteinExistence type="predicted"/>
<dbReference type="InterPro" id="IPR056861">
    <property type="entry name" value="HMCN1-like_VWA"/>
</dbReference>
<evidence type="ECO:0000256" key="1">
    <source>
        <dbReference type="ARBA" id="ARBA00004613"/>
    </source>
</evidence>
<dbReference type="Gene3D" id="3.40.50.410">
    <property type="entry name" value="von Willebrand factor, type A domain"/>
    <property type="match status" value="1"/>
</dbReference>
<dbReference type="AlphaFoldDB" id="A0A7W8LM11"/>
<accession>A0A7W8LM11</accession>
<feature type="compositionally biased region" description="Basic and acidic residues" evidence="4">
    <location>
        <begin position="183"/>
        <end position="193"/>
    </location>
</feature>
<comment type="caution">
    <text evidence="6">The sequence shown here is derived from an EMBL/GenBank/DDBJ whole genome shotgun (WGS) entry which is preliminary data.</text>
</comment>
<dbReference type="RefSeq" id="WP_184658959.1">
    <property type="nucleotide sequence ID" value="NZ_CP031518.1"/>
</dbReference>
<dbReference type="PANTHER" id="PTHR47763">
    <property type="entry name" value="ALPHA-PROTEIN KINASE VWKA"/>
    <property type="match status" value="1"/>
</dbReference>
<dbReference type="PROSITE" id="PS50234">
    <property type="entry name" value="VWFA"/>
    <property type="match status" value="1"/>
</dbReference>
<evidence type="ECO:0000256" key="3">
    <source>
        <dbReference type="ARBA" id="ARBA00022729"/>
    </source>
</evidence>
<evidence type="ECO:0000259" key="5">
    <source>
        <dbReference type="PROSITE" id="PS50234"/>
    </source>
</evidence>
<dbReference type="EMBL" id="JACHFQ010000004">
    <property type="protein sequence ID" value="MBB5226051.1"/>
    <property type="molecule type" value="Genomic_DNA"/>
</dbReference>
<evidence type="ECO:0000256" key="4">
    <source>
        <dbReference type="SAM" id="MobiDB-lite"/>
    </source>
</evidence>
<feature type="compositionally biased region" description="Acidic residues" evidence="4">
    <location>
        <begin position="208"/>
        <end position="217"/>
    </location>
</feature>
<protein>
    <recommendedName>
        <fullName evidence="5">VWFA domain-containing protein</fullName>
    </recommendedName>
</protein>
<dbReference type="Pfam" id="PF25106">
    <property type="entry name" value="VWA_4"/>
    <property type="match status" value="1"/>
</dbReference>
<evidence type="ECO:0000256" key="2">
    <source>
        <dbReference type="ARBA" id="ARBA00022525"/>
    </source>
</evidence>
<gene>
    <name evidence="6" type="ORF">HNP76_001419</name>
</gene>
<comment type="subcellular location">
    <subcellularLocation>
        <location evidence="1">Secreted</location>
    </subcellularLocation>
</comment>
<feature type="domain" description="VWFA" evidence="5">
    <location>
        <begin position="274"/>
        <end position="433"/>
    </location>
</feature>
<evidence type="ECO:0000313" key="6">
    <source>
        <dbReference type="EMBL" id="MBB5226051.1"/>
    </source>
</evidence>
<evidence type="ECO:0000313" key="7">
    <source>
        <dbReference type="Proteomes" id="UP000518887"/>
    </source>
</evidence>
<dbReference type="InterPro" id="IPR036465">
    <property type="entry name" value="vWFA_dom_sf"/>
</dbReference>
<organism evidence="6 7">
    <name type="scientific">Treponema ruminis</name>
    <dbReference type="NCBI Taxonomy" id="744515"/>
    <lineage>
        <taxon>Bacteria</taxon>
        <taxon>Pseudomonadati</taxon>
        <taxon>Spirochaetota</taxon>
        <taxon>Spirochaetia</taxon>
        <taxon>Spirochaetales</taxon>
        <taxon>Treponemataceae</taxon>
        <taxon>Treponema</taxon>
    </lineage>
</organism>
<dbReference type="InterPro" id="IPR052969">
    <property type="entry name" value="Thr-specific_kinase-like"/>
</dbReference>